<evidence type="ECO:0000256" key="8">
    <source>
        <dbReference type="ARBA" id="ARBA00023052"/>
    </source>
</evidence>
<feature type="binding site" evidence="11">
    <location>
        <position position="61"/>
    </location>
    <ligand>
        <name>substrate</name>
    </ligand>
</feature>
<keyword evidence="5" id="KW-0808">Transferase</keyword>
<dbReference type="InterPro" id="IPR029061">
    <property type="entry name" value="THDP-binding"/>
</dbReference>
<dbReference type="SUPFAM" id="SSF52518">
    <property type="entry name" value="Thiamin diphosphate-binding fold (THDP-binding)"/>
    <property type="match status" value="2"/>
</dbReference>
<comment type="cofactor">
    <cofactor evidence="12">
        <name>thiamine diphosphate</name>
        <dbReference type="ChEBI" id="CHEBI:58937"/>
    </cofactor>
    <text evidence="12">Binds 1 thiamine pyrophosphate per subunit. During the reaction, the substrate forms a covalent intermediate with the cofactor.</text>
</comment>
<dbReference type="CDD" id="cd02012">
    <property type="entry name" value="TPP_TK"/>
    <property type="match status" value="1"/>
</dbReference>
<comment type="similarity">
    <text evidence="2">Belongs to the transketolase family.</text>
</comment>
<dbReference type="NCBIfam" id="TIGR00232">
    <property type="entry name" value="tktlase_bact"/>
    <property type="match status" value="1"/>
</dbReference>
<feature type="binding site" evidence="12">
    <location>
        <position position="299"/>
    </location>
    <ligand>
        <name>thiamine diphosphate</name>
        <dbReference type="ChEBI" id="CHEBI:58937"/>
    </ligand>
</feature>
<evidence type="ECO:0000313" key="16">
    <source>
        <dbReference type="EMBL" id="KAF2654816.1"/>
    </source>
</evidence>
<evidence type="ECO:0000256" key="10">
    <source>
        <dbReference type="PIRSR" id="PIRSR605478-1"/>
    </source>
</evidence>
<dbReference type="InterPro" id="IPR009014">
    <property type="entry name" value="Transketo_C/PFOR_II"/>
</dbReference>
<evidence type="ECO:0000313" key="17">
    <source>
        <dbReference type="Proteomes" id="UP000799324"/>
    </source>
</evidence>
<gene>
    <name evidence="16" type="ORF">K491DRAFT_600024</name>
</gene>
<dbReference type="PANTHER" id="PTHR43522">
    <property type="entry name" value="TRANSKETOLASE"/>
    <property type="match status" value="1"/>
</dbReference>
<keyword evidence="8 12" id="KW-0786">Thiamine pyrophosphate</keyword>
<evidence type="ECO:0000256" key="9">
    <source>
        <dbReference type="ARBA" id="ARBA00049473"/>
    </source>
</evidence>
<evidence type="ECO:0000256" key="13">
    <source>
        <dbReference type="PIRSR" id="PIRSR605478-4"/>
    </source>
</evidence>
<dbReference type="Proteomes" id="UP000799324">
    <property type="component" value="Unassembled WGS sequence"/>
</dbReference>
<comment type="catalytic activity">
    <reaction evidence="9">
        <text>D-sedoheptulose 7-phosphate + D-glyceraldehyde 3-phosphate = aldehydo-D-ribose 5-phosphate + D-xylulose 5-phosphate</text>
        <dbReference type="Rhea" id="RHEA:10508"/>
        <dbReference type="ChEBI" id="CHEBI:57483"/>
        <dbReference type="ChEBI" id="CHEBI:57737"/>
        <dbReference type="ChEBI" id="CHEBI:58273"/>
        <dbReference type="ChEBI" id="CHEBI:59776"/>
        <dbReference type="EC" id="2.2.1.1"/>
    </reaction>
</comment>
<feature type="binding site" evidence="11">
    <location>
        <position position="568"/>
    </location>
    <ligand>
        <name>substrate</name>
    </ligand>
</feature>
<dbReference type="GO" id="GO:0005829">
    <property type="term" value="C:cytosol"/>
    <property type="evidence" value="ECO:0007669"/>
    <property type="project" value="TreeGrafter"/>
</dbReference>
<feature type="binding site" evidence="11">
    <location>
        <position position="299"/>
    </location>
    <ligand>
        <name>substrate</name>
    </ligand>
</feature>
<dbReference type="GO" id="GO:0004802">
    <property type="term" value="F:transketolase activity"/>
    <property type="evidence" value="ECO:0007669"/>
    <property type="project" value="UniProtKB-EC"/>
</dbReference>
<evidence type="ECO:0000256" key="14">
    <source>
        <dbReference type="PIRSR" id="PIRSR605478-5"/>
    </source>
</evidence>
<dbReference type="CDD" id="cd07033">
    <property type="entry name" value="TPP_PYR_DXS_TK_like"/>
    <property type="match status" value="1"/>
</dbReference>
<dbReference type="Gene3D" id="3.40.50.970">
    <property type="match status" value="2"/>
</dbReference>
<dbReference type="InterPro" id="IPR005478">
    <property type="entry name" value="Transketolase_bac-like"/>
</dbReference>
<dbReference type="InterPro" id="IPR055152">
    <property type="entry name" value="Transketolase-like_C_2"/>
</dbReference>
<sequence length="723" mass="79841">MPGVSGVNGSTAYGDATVNGLLKKESKPSAPPQTSKDEIQLVLQSFRLLIADLCQQFGMGHPGGAIGMAAIGVALWKYAMRYAPHQPDWFNRDRFVLSNGHACLFQYTNLYLSGYKAMTWEQLLSYHSERPDSLCPGHPEIEHEGIEVTTGPLGQGIANAVGLAMASKHLAATFNRPGHEVVSNHTWCMIGDACQQEGLGNEAFSYAGHLKLNNLTVIYDNNQITCDGSVDLTNTEDVNKKMEAYGWEIVDVEDGVNDVEAIVAALEKARDPNREKPLFINVRTIIGVGSAVAGKAVSHGAPLGQENVKEMKRQYDWDTEKIFHIPEKVKKFYENLPSRGEQYVKEWNDAVSAYTKEYPDLAATFKDRMAGTLPSDWESMIPTSFPSEPTPSRRSNNLVMAQMLAEIPTFMVGTADLTPSVNLTYKDYEIFNPPSLKPISGAQGSYKGRYIHYGIREHAMAAIANGLAAYSPRTIIPITSSFFMFYLYAAPAVRMGALQKLKVIHVATHDSIGAGEDGPTHQPVELAALYRAMPNMEYIRPGDSEEVAGAWKAAIEYEDGPTMISVSRHALPQLQGLTKRDGVAKGAYVLQEEKHADVTVMAVGAELSFAVNVAKELSTKSIKARVVSFPSHKLFRDQPIEYQRQVLRRNEGIPAVVIEPYVSLGFERWADAGINMKSFGHSLPGKYIYQHFGYTTERMAKSIEGYLRDWKSGKVGRGEWVEL</sequence>
<feature type="site" description="Important for catalytic activity" evidence="14">
    <location>
        <position position="299"/>
    </location>
</feature>
<protein>
    <recommendedName>
        <fullName evidence="4">transketolase</fullName>
        <ecNumber evidence="4">2.2.1.1</ecNumber>
    </recommendedName>
</protein>
<feature type="binding site" evidence="11">
    <location>
        <position position="517"/>
    </location>
    <ligand>
        <name>substrate</name>
    </ligand>
</feature>
<comment type="cofactor">
    <cofactor evidence="13">
        <name>Mg(2+)</name>
        <dbReference type="ChEBI" id="CHEBI:18420"/>
    </cofactor>
    <text evidence="13">Binds 1 Mg(2+) ion per subunit. Can also utilize other divalent metal cations, such as Ca(2+), Mn(2+) and Co(2+).</text>
</comment>
<feature type="active site" description="Proton donor" evidence="10">
    <location>
        <position position="457"/>
    </location>
</feature>
<dbReference type="InterPro" id="IPR005474">
    <property type="entry name" value="Transketolase_N"/>
</dbReference>
<dbReference type="AlphaFoldDB" id="A0A6A6T4J1"/>
<dbReference type="GO" id="GO:0006098">
    <property type="term" value="P:pentose-phosphate shunt"/>
    <property type="evidence" value="ECO:0007669"/>
    <property type="project" value="TreeGrafter"/>
</dbReference>
<evidence type="ECO:0000256" key="3">
    <source>
        <dbReference type="ARBA" id="ARBA00011738"/>
    </source>
</evidence>
<dbReference type="GO" id="GO:0005634">
    <property type="term" value="C:nucleus"/>
    <property type="evidence" value="ECO:0007669"/>
    <property type="project" value="TreeGrafter"/>
</dbReference>
<feature type="binding site" evidence="11">
    <location>
        <position position="521"/>
    </location>
    <ligand>
        <name>substrate</name>
    </ligand>
</feature>
<organism evidence="16 17">
    <name type="scientific">Lophiostoma macrostomum CBS 122681</name>
    <dbReference type="NCBI Taxonomy" id="1314788"/>
    <lineage>
        <taxon>Eukaryota</taxon>
        <taxon>Fungi</taxon>
        <taxon>Dikarya</taxon>
        <taxon>Ascomycota</taxon>
        <taxon>Pezizomycotina</taxon>
        <taxon>Dothideomycetes</taxon>
        <taxon>Pleosporomycetidae</taxon>
        <taxon>Pleosporales</taxon>
        <taxon>Lophiostomataceae</taxon>
        <taxon>Lophiostoma</taxon>
    </lineage>
</organism>
<feature type="binding site" evidence="12">
    <location>
        <begin position="151"/>
        <end position="153"/>
    </location>
    <ligand>
        <name>thiamine diphosphate</name>
        <dbReference type="ChEBI" id="CHEBI:58937"/>
    </ligand>
</feature>
<keyword evidence="6 13" id="KW-0479">Metal-binding</keyword>
<feature type="site" description="Important for catalytic activity" evidence="14">
    <location>
        <position position="61"/>
    </location>
</feature>
<comment type="subunit">
    <text evidence="3">Homodimer.</text>
</comment>
<dbReference type="InterPro" id="IPR020826">
    <property type="entry name" value="Transketolase_BS"/>
</dbReference>
<evidence type="ECO:0000256" key="2">
    <source>
        <dbReference type="ARBA" id="ARBA00007131"/>
    </source>
</evidence>
<dbReference type="EMBL" id="MU004358">
    <property type="protein sequence ID" value="KAF2654816.1"/>
    <property type="molecule type" value="Genomic_DNA"/>
</dbReference>
<dbReference type="OrthoDB" id="10267175at2759"/>
<reference evidence="16" key="1">
    <citation type="journal article" date="2020" name="Stud. Mycol.">
        <title>101 Dothideomycetes genomes: a test case for predicting lifestyles and emergence of pathogens.</title>
        <authorList>
            <person name="Haridas S."/>
            <person name="Albert R."/>
            <person name="Binder M."/>
            <person name="Bloem J."/>
            <person name="Labutti K."/>
            <person name="Salamov A."/>
            <person name="Andreopoulos B."/>
            <person name="Baker S."/>
            <person name="Barry K."/>
            <person name="Bills G."/>
            <person name="Bluhm B."/>
            <person name="Cannon C."/>
            <person name="Castanera R."/>
            <person name="Culley D."/>
            <person name="Daum C."/>
            <person name="Ezra D."/>
            <person name="Gonzalez J."/>
            <person name="Henrissat B."/>
            <person name="Kuo A."/>
            <person name="Liang C."/>
            <person name="Lipzen A."/>
            <person name="Lutzoni F."/>
            <person name="Magnuson J."/>
            <person name="Mondo S."/>
            <person name="Nolan M."/>
            <person name="Ohm R."/>
            <person name="Pangilinan J."/>
            <person name="Park H.-J."/>
            <person name="Ramirez L."/>
            <person name="Alfaro M."/>
            <person name="Sun H."/>
            <person name="Tritt A."/>
            <person name="Yoshinaga Y."/>
            <person name="Zwiers L.-H."/>
            <person name="Turgeon B."/>
            <person name="Goodwin S."/>
            <person name="Spatafora J."/>
            <person name="Crous P."/>
            <person name="Grigoriev I."/>
        </authorList>
    </citation>
    <scope>NUCLEOTIDE SEQUENCE</scope>
    <source>
        <strain evidence="16">CBS 122681</strain>
    </source>
</reference>
<feature type="binding site" evidence="11">
    <location>
        <position position="420"/>
    </location>
    <ligand>
        <name>substrate</name>
    </ligand>
</feature>
<dbReference type="FunFam" id="3.40.50.970:FF:000003">
    <property type="entry name" value="Transketolase"/>
    <property type="match status" value="1"/>
</dbReference>
<feature type="domain" description="Transketolase-like pyrimidine-binding" evidence="15">
    <location>
        <begin position="390"/>
        <end position="573"/>
    </location>
</feature>
<dbReference type="GO" id="GO:0046872">
    <property type="term" value="F:metal ion binding"/>
    <property type="evidence" value="ECO:0007669"/>
    <property type="project" value="UniProtKB-KW"/>
</dbReference>
<dbReference type="Pfam" id="PF22613">
    <property type="entry name" value="Transketolase_C_1"/>
    <property type="match status" value="1"/>
</dbReference>
<keyword evidence="7 13" id="KW-0460">Magnesium</keyword>
<comment type="cofactor">
    <cofactor evidence="1">
        <name>Co(2+)</name>
        <dbReference type="ChEBI" id="CHEBI:48828"/>
    </cofactor>
</comment>
<feature type="binding site" evidence="13">
    <location>
        <position position="192"/>
    </location>
    <ligand>
        <name>Mg(2+)</name>
        <dbReference type="ChEBI" id="CHEBI:18420"/>
    </ligand>
</feature>
<dbReference type="InterPro" id="IPR033247">
    <property type="entry name" value="Transketolase_fam"/>
</dbReference>
<feature type="binding site" evidence="11">
    <location>
        <position position="393"/>
    </location>
    <ligand>
        <name>substrate</name>
    </ligand>
</feature>
<evidence type="ECO:0000256" key="5">
    <source>
        <dbReference type="ARBA" id="ARBA00022679"/>
    </source>
</evidence>
<evidence type="ECO:0000256" key="4">
    <source>
        <dbReference type="ARBA" id="ARBA00013152"/>
    </source>
</evidence>
<dbReference type="Gene3D" id="3.40.50.920">
    <property type="match status" value="1"/>
</dbReference>
<dbReference type="Pfam" id="PF02779">
    <property type="entry name" value="Transket_pyr"/>
    <property type="match status" value="1"/>
</dbReference>
<dbReference type="Pfam" id="PF00456">
    <property type="entry name" value="Transketolase_N"/>
    <property type="match status" value="1"/>
</dbReference>
<dbReference type="SMART" id="SM00861">
    <property type="entry name" value="Transket_pyr"/>
    <property type="match status" value="1"/>
</dbReference>
<feature type="binding site" evidence="13">
    <location>
        <position position="222"/>
    </location>
    <ligand>
        <name>Mg(2+)</name>
        <dbReference type="ChEBI" id="CHEBI:18420"/>
    </ligand>
</feature>
<dbReference type="SUPFAM" id="SSF52922">
    <property type="entry name" value="TK C-terminal domain-like"/>
    <property type="match status" value="1"/>
</dbReference>
<dbReference type="EC" id="2.2.1.1" evidence="4"/>
<evidence type="ECO:0000256" key="12">
    <source>
        <dbReference type="PIRSR" id="PIRSR605478-3"/>
    </source>
</evidence>
<evidence type="ECO:0000256" key="6">
    <source>
        <dbReference type="ARBA" id="ARBA00022723"/>
    </source>
</evidence>
<dbReference type="FunFam" id="3.40.50.920:FF:000012">
    <property type="entry name" value="Transketolase, variant 1"/>
    <property type="match status" value="1"/>
</dbReference>
<dbReference type="PROSITE" id="PS00802">
    <property type="entry name" value="TRANSKETOLASE_2"/>
    <property type="match status" value="1"/>
</dbReference>
<dbReference type="FunFam" id="3.40.50.970:FF:000004">
    <property type="entry name" value="Transketolase"/>
    <property type="match status" value="1"/>
</dbReference>
<dbReference type="PANTHER" id="PTHR43522:SF6">
    <property type="entry name" value="TRANSKETOLASE-LIKE PYRIMIDINE-BINDING DOMAIN-CONTAINING PROTEIN-RELATED"/>
    <property type="match status" value="1"/>
</dbReference>
<evidence type="ECO:0000259" key="15">
    <source>
        <dbReference type="SMART" id="SM00861"/>
    </source>
</evidence>
<accession>A0A6A6T4J1</accession>
<feature type="binding site" evidence="12">
    <location>
        <position position="101"/>
    </location>
    <ligand>
        <name>thiamine diphosphate</name>
        <dbReference type="ChEBI" id="CHEBI:58937"/>
    </ligand>
</feature>
<name>A0A6A6T4J1_9PLEO</name>
<feature type="binding site" evidence="12">
    <location>
        <position position="485"/>
    </location>
    <ligand>
        <name>thiamine diphosphate</name>
        <dbReference type="ChEBI" id="CHEBI:58937"/>
    </ligand>
</feature>
<feature type="binding site" evidence="12">
    <location>
        <position position="222"/>
    </location>
    <ligand>
        <name>thiamine diphosphate</name>
        <dbReference type="ChEBI" id="CHEBI:58937"/>
    </ligand>
</feature>
<evidence type="ECO:0000256" key="11">
    <source>
        <dbReference type="PIRSR" id="PIRSR605478-2"/>
    </source>
</evidence>
<keyword evidence="17" id="KW-1185">Reference proteome</keyword>
<dbReference type="InterPro" id="IPR005475">
    <property type="entry name" value="Transketolase-like_Pyr-bd"/>
</dbReference>
<evidence type="ECO:0000256" key="1">
    <source>
        <dbReference type="ARBA" id="ARBA00001941"/>
    </source>
</evidence>
<evidence type="ECO:0000256" key="7">
    <source>
        <dbReference type="ARBA" id="ARBA00022842"/>
    </source>
</evidence>
<feature type="binding site" evidence="13">
    <location>
        <position position="224"/>
    </location>
    <ligand>
        <name>Mg(2+)</name>
        <dbReference type="ChEBI" id="CHEBI:18420"/>
    </ligand>
</feature>
<proteinExistence type="inferred from homology"/>
<feature type="binding site" evidence="11">
    <location>
        <position position="509"/>
    </location>
    <ligand>
        <name>substrate</name>
    </ligand>
</feature>